<keyword evidence="5 9" id="KW-1133">Transmembrane helix</keyword>
<keyword evidence="6 9" id="KW-0472">Membrane</keyword>
<dbReference type="Pfam" id="PF00795">
    <property type="entry name" value="CN_hydrolase"/>
    <property type="match status" value="1"/>
</dbReference>
<feature type="domain" description="CN hydrolase" evidence="10">
    <location>
        <begin position="243"/>
        <end position="457"/>
    </location>
</feature>
<dbReference type="GO" id="GO:0016787">
    <property type="term" value="F:hydrolase activity"/>
    <property type="evidence" value="ECO:0007669"/>
    <property type="project" value="UniProtKB-KW"/>
</dbReference>
<feature type="transmembrane region" description="Helical" evidence="9">
    <location>
        <begin position="470"/>
        <end position="488"/>
    </location>
</feature>
<evidence type="ECO:0000256" key="3">
    <source>
        <dbReference type="ARBA" id="ARBA00022679"/>
    </source>
</evidence>
<evidence type="ECO:0000256" key="9">
    <source>
        <dbReference type="SAM" id="Phobius"/>
    </source>
</evidence>
<feature type="transmembrane region" description="Helical" evidence="9">
    <location>
        <begin position="26"/>
        <end position="50"/>
    </location>
</feature>
<keyword evidence="12" id="KW-1185">Reference proteome</keyword>
<dbReference type="InterPro" id="IPR045378">
    <property type="entry name" value="LNT_N"/>
</dbReference>
<dbReference type="PANTHER" id="PTHR38686:SF1">
    <property type="entry name" value="APOLIPOPROTEIN N-ACYLTRANSFERASE"/>
    <property type="match status" value="1"/>
</dbReference>
<dbReference type="PROSITE" id="PS50263">
    <property type="entry name" value="CN_HYDROLASE"/>
    <property type="match status" value="1"/>
</dbReference>
<feature type="transmembrane region" description="Helical" evidence="9">
    <location>
        <begin position="206"/>
        <end position="228"/>
    </location>
</feature>
<evidence type="ECO:0000256" key="7">
    <source>
        <dbReference type="ARBA" id="ARBA00023315"/>
    </source>
</evidence>
<feature type="transmembrane region" description="Helical" evidence="9">
    <location>
        <begin position="174"/>
        <end position="194"/>
    </location>
</feature>
<comment type="caution">
    <text evidence="11">The sequence shown here is derived from an EMBL/GenBank/DDBJ whole genome shotgun (WGS) entry which is preliminary data.</text>
</comment>
<gene>
    <name evidence="11" type="ORF">QLQ12_29680</name>
</gene>
<dbReference type="InterPro" id="IPR003010">
    <property type="entry name" value="C-N_Hydrolase"/>
</dbReference>
<keyword evidence="7" id="KW-0012">Acyltransferase</keyword>
<feature type="region of interest" description="Disordered" evidence="8">
    <location>
        <begin position="492"/>
        <end position="511"/>
    </location>
</feature>
<feature type="compositionally biased region" description="Polar residues" evidence="8">
    <location>
        <begin position="501"/>
        <end position="511"/>
    </location>
</feature>
<dbReference type="Pfam" id="PF20154">
    <property type="entry name" value="LNT_N"/>
    <property type="match status" value="1"/>
</dbReference>
<evidence type="ECO:0000256" key="2">
    <source>
        <dbReference type="ARBA" id="ARBA00022475"/>
    </source>
</evidence>
<proteinExistence type="predicted"/>
<evidence type="ECO:0000256" key="1">
    <source>
        <dbReference type="ARBA" id="ARBA00004651"/>
    </source>
</evidence>
<keyword evidence="2" id="KW-1003">Cell membrane</keyword>
<dbReference type="InterPro" id="IPR036526">
    <property type="entry name" value="C-N_Hydrolase_sf"/>
</dbReference>
<dbReference type="SUPFAM" id="SSF56317">
    <property type="entry name" value="Carbon-nitrogen hydrolase"/>
    <property type="match status" value="1"/>
</dbReference>
<keyword evidence="11" id="KW-0378">Hydrolase</keyword>
<evidence type="ECO:0000259" key="10">
    <source>
        <dbReference type="PROSITE" id="PS50263"/>
    </source>
</evidence>
<dbReference type="InterPro" id="IPR004563">
    <property type="entry name" value="Apolipo_AcylTrfase"/>
</dbReference>
<evidence type="ECO:0000256" key="8">
    <source>
        <dbReference type="SAM" id="MobiDB-lite"/>
    </source>
</evidence>
<evidence type="ECO:0000313" key="11">
    <source>
        <dbReference type="EMBL" id="MDI6102799.1"/>
    </source>
</evidence>
<evidence type="ECO:0000256" key="4">
    <source>
        <dbReference type="ARBA" id="ARBA00022692"/>
    </source>
</evidence>
<keyword evidence="3" id="KW-0808">Transferase</keyword>
<protein>
    <submittedName>
        <fullName evidence="11">Nitrilase-related carbon-nitrogen hydrolase</fullName>
    </submittedName>
</protein>
<sequence length="511" mass="53754">MAFVSETAAPSTLSEDAPRRNGPLRWVLACVIASAVLLWLGTGLAPVPWLTWLAPLPVVAMSSHVRARTAASAAFVAWLAGSLNMWTYFHSDLQMPATVVAAFLVTQALVFVGVVTLFRALVVRGRILTAVLCAPAAWSGTEYLLSLVSPGGTFASLAYTQAEVLPVVQLTAVTGIWGISFLLMAAPILMAALLAPGTARQGGPRLRVAAVAVSLAALTLGYGTWHLWTPDAGQPLTIGLIDVRQSEDSLPVASPEARRVLDIYLRELPALAAAGAQIAVLPEKVLKASPADLVELERQLTRAAADNQMTIVVGVTVKDTASVRNAALAYAAGSVVRYEKQHLVSGWEDHMTPGATLTLLPATTAGLAICKDMDHPQLVRSYHGHGADLLLVPALDVDRDGWLHSRIAVVRGIENGVVVARAAGHGRLTASDASGRILTDIATGGTDVTAATVTVRPDRGATLYSQLGDWFAWLCLALTAVAVSLRFGTRRKNRPAAHPESGTNLSQSAVG</sequence>
<dbReference type="RefSeq" id="WP_282763878.1">
    <property type="nucleotide sequence ID" value="NZ_JASCTH010000021.1"/>
</dbReference>
<evidence type="ECO:0000256" key="5">
    <source>
        <dbReference type="ARBA" id="ARBA00022989"/>
    </source>
</evidence>
<keyword evidence="4 9" id="KW-0812">Transmembrane</keyword>
<accession>A0ABT6WSY0</accession>
<organism evidence="11 12">
    <name type="scientific">Actinoplanes sandaracinus</name>
    <dbReference type="NCBI Taxonomy" id="3045177"/>
    <lineage>
        <taxon>Bacteria</taxon>
        <taxon>Bacillati</taxon>
        <taxon>Actinomycetota</taxon>
        <taxon>Actinomycetes</taxon>
        <taxon>Micromonosporales</taxon>
        <taxon>Micromonosporaceae</taxon>
        <taxon>Actinoplanes</taxon>
    </lineage>
</organism>
<dbReference type="Proteomes" id="UP001241758">
    <property type="component" value="Unassembled WGS sequence"/>
</dbReference>
<dbReference type="EMBL" id="JASCTH010000021">
    <property type="protein sequence ID" value="MDI6102799.1"/>
    <property type="molecule type" value="Genomic_DNA"/>
</dbReference>
<reference evidence="11 12" key="1">
    <citation type="submission" date="2023-05" db="EMBL/GenBank/DDBJ databases">
        <title>Actinoplanes sp. NEAU-A12 genome sequencing.</title>
        <authorList>
            <person name="Wang Z.-S."/>
        </authorList>
    </citation>
    <scope>NUCLEOTIDE SEQUENCE [LARGE SCALE GENOMIC DNA]</scope>
    <source>
        <strain evidence="11 12">NEAU-A12</strain>
    </source>
</reference>
<evidence type="ECO:0000313" key="12">
    <source>
        <dbReference type="Proteomes" id="UP001241758"/>
    </source>
</evidence>
<name>A0ABT6WSY0_9ACTN</name>
<evidence type="ECO:0000256" key="6">
    <source>
        <dbReference type="ARBA" id="ARBA00023136"/>
    </source>
</evidence>
<comment type="subcellular location">
    <subcellularLocation>
        <location evidence="1">Cell membrane</location>
        <topology evidence="1">Multi-pass membrane protein</topology>
    </subcellularLocation>
</comment>
<dbReference type="Gene3D" id="3.60.110.10">
    <property type="entry name" value="Carbon-nitrogen hydrolase"/>
    <property type="match status" value="1"/>
</dbReference>
<dbReference type="PANTHER" id="PTHR38686">
    <property type="entry name" value="APOLIPOPROTEIN N-ACYLTRANSFERASE"/>
    <property type="match status" value="1"/>
</dbReference>
<feature type="transmembrane region" description="Helical" evidence="9">
    <location>
        <begin position="101"/>
        <end position="122"/>
    </location>
</feature>
<feature type="transmembrane region" description="Helical" evidence="9">
    <location>
        <begin position="70"/>
        <end position="89"/>
    </location>
</feature>